<dbReference type="PANTHER" id="PTHR43842">
    <property type="entry name" value="PROPIONYL-COA CARBOXYLASE BETA CHAIN"/>
    <property type="match status" value="1"/>
</dbReference>
<dbReference type="EMBL" id="QPJT01000002">
    <property type="protein sequence ID" value="RCX19959.1"/>
    <property type="molecule type" value="Genomic_DNA"/>
</dbReference>
<feature type="domain" description="CoA carboxyltransferase N-terminal" evidence="2">
    <location>
        <begin position="3"/>
        <end position="259"/>
    </location>
</feature>
<accession>A0A369BEJ1</accession>
<dbReference type="InterPro" id="IPR011763">
    <property type="entry name" value="COA_CT_C"/>
</dbReference>
<protein>
    <submittedName>
        <fullName evidence="4">Acetyl-CoA carboxylase carboxyltransferase component</fullName>
    </submittedName>
</protein>
<dbReference type="GO" id="GO:0016740">
    <property type="term" value="F:transferase activity"/>
    <property type="evidence" value="ECO:0007669"/>
    <property type="project" value="UniProtKB-KW"/>
</dbReference>
<gene>
    <name evidence="4" type="ORF">DFR58_10228</name>
</gene>
<feature type="domain" description="CoA carboxyltransferase C-terminal" evidence="3">
    <location>
        <begin position="263"/>
        <end position="498"/>
    </location>
</feature>
<dbReference type="AlphaFoldDB" id="A0A369BEJ1"/>
<evidence type="ECO:0000313" key="4">
    <source>
        <dbReference type="EMBL" id="RCX19959.1"/>
    </source>
</evidence>
<evidence type="ECO:0000313" key="5">
    <source>
        <dbReference type="Proteomes" id="UP000253034"/>
    </source>
</evidence>
<dbReference type="GO" id="GO:0003989">
    <property type="term" value="F:acetyl-CoA carboxylase activity"/>
    <property type="evidence" value="ECO:0007669"/>
    <property type="project" value="UniProtKB-ARBA"/>
</dbReference>
<comment type="caution">
    <text evidence="4">The sequence shown here is derived from an EMBL/GenBank/DDBJ whole genome shotgun (WGS) entry which is preliminary data.</text>
</comment>
<dbReference type="GO" id="GO:0015977">
    <property type="term" value="P:carbon fixation"/>
    <property type="evidence" value="ECO:0007669"/>
    <property type="project" value="UniProtKB-ARBA"/>
</dbReference>
<dbReference type="InterPro" id="IPR011762">
    <property type="entry name" value="COA_CT_N"/>
</dbReference>
<dbReference type="InterPro" id="IPR051047">
    <property type="entry name" value="AccD/PCCB"/>
</dbReference>
<dbReference type="OrthoDB" id="9803706at2"/>
<dbReference type="PANTHER" id="PTHR43842:SF2">
    <property type="entry name" value="PROPIONYL-COA CARBOXYLASE BETA CHAIN, MITOCHONDRIAL"/>
    <property type="match status" value="1"/>
</dbReference>
<organism evidence="4 5">
    <name type="scientific">Anaerobacterium chartisolvens</name>
    <dbReference type="NCBI Taxonomy" id="1297424"/>
    <lineage>
        <taxon>Bacteria</taxon>
        <taxon>Bacillati</taxon>
        <taxon>Bacillota</taxon>
        <taxon>Clostridia</taxon>
        <taxon>Eubacteriales</taxon>
        <taxon>Oscillospiraceae</taxon>
        <taxon>Anaerobacterium</taxon>
    </lineage>
</organism>
<dbReference type="Gene3D" id="3.90.226.10">
    <property type="entry name" value="2-enoyl-CoA Hydratase, Chain A, domain 1"/>
    <property type="match status" value="2"/>
</dbReference>
<dbReference type="Proteomes" id="UP000253034">
    <property type="component" value="Unassembled WGS sequence"/>
</dbReference>
<keyword evidence="4" id="KW-0808">Transferase</keyword>
<dbReference type="GO" id="GO:0009317">
    <property type="term" value="C:acetyl-CoA carboxylase complex"/>
    <property type="evidence" value="ECO:0007669"/>
    <property type="project" value="UniProtKB-ARBA"/>
</dbReference>
<evidence type="ECO:0000259" key="2">
    <source>
        <dbReference type="PROSITE" id="PS50980"/>
    </source>
</evidence>
<sequence>MGNADKIKELHERRAKVALGGGSAGIEKQHKAGKMTARERMTMLFDEGSFVETDAYMETRGIDFDMQKKKLPGDGVVTGYGTVNGRLVYASAQDFTVIGGSLGEMHARKITKAMDMAIKMGAPFICMNDSGGARVQEGVDSLSGYGDIFYRNTLASGVIPQISVIMGPCAGGAVYSPAITDFIFMVEKTSYMCITGPEIIKSVTGEAVTTEQLGGADIHNSVSGVAHFKYSSEQECMDDIKRLISFLPDNNLTDSPAYANQDDVNRMSERLNTLIPEEASKPYDMREVIGEIVDGGDFFEVQKHFAQNILIGFARMDGSTIGIIANQPSFAAGVLDVNSADKAARFVRFCDAFNIPLVTFTDVPGYLPGVGQEHSGVIRHGAKLLYAFSEATVPKINIIVRKAYGGAYIAMNSKHLGADVVLAWPAAEIAVMGPEGAANLIFRKAISEAADPAEERKNKIQEYRDKFSNPYVAAARGYVDDVIEPSETRPRIINSLQMLAGKREGRPTKKHGNIPL</sequence>
<reference evidence="4 5" key="1">
    <citation type="submission" date="2018-07" db="EMBL/GenBank/DDBJ databases">
        <title>Genomic Encyclopedia of Type Strains, Phase IV (KMG-IV): sequencing the most valuable type-strain genomes for metagenomic binning, comparative biology and taxonomic classification.</title>
        <authorList>
            <person name="Goeker M."/>
        </authorList>
    </citation>
    <scope>NUCLEOTIDE SEQUENCE [LARGE SCALE GENOMIC DNA]</scope>
    <source>
        <strain evidence="4 5">DSM 27016</strain>
    </source>
</reference>
<dbReference type="FunFam" id="3.90.226.10:FF:000016">
    <property type="entry name" value="Propionyl-CoA carboxylase, beta subunit"/>
    <property type="match status" value="1"/>
</dbReference>
<dbReference type="FunFam" id="3.90.226.10:FF:000017">
    <property type="entry name" value="Propionyl-CoA carboxylase subunit beta 5"/>
    <property type="match status" value="1"/>
</dbReference>
<dbReference type="GO" id="GO:0004658">
    <property type="term" value="F:propionyl-CoA carboxylase activity"/>
    <property type="evidence" value="ECO:0007669"/>
    <property type="project" value="UniProtKB-ARBA"/>
</dbReference>
<comment type="similarity">
    <text evidence="1">Belongs to the AccD/PCCB family.</text>
</comment>
<dbReference type="PROSITE" id="PS50989">
    <property type="entry name" value="COA_CT_CTER"/>
    <property type="match status" value="1"/>
</dbReference>
<evidence type="ECO:0000259" key="3">
    <source>
        <dbReference type="PROSITE" id="PS50989"/>
    </source>
</evidence>
<dbReference type="RefSeq" id="WP_114296089.1">
    <property type="nucleotide sequence ID" value="NZ_QPJT01000002.1"/>
</dbReference>
<dbReference type="PROSITE" id="PS50980">
    <property type="entry name" value="COA_CT_NTER"/>
    <property type="match status" value="1"/>
</dbReference>
<dbReference type="InterPro" id="IPR034733">
    <property type="entry name" value="AcCoA_carboxyl_beta"/>
</dbReference>
<dbReference type="InterPro" id="IPR029045">
    <property type="entry name" value="ClpP/crotonase-like_dom_sf"/>
</dbReference>
<proteinExistence type="inferred from homology"/>
<dbReference type="SUPFAM" id="SSF52096">
    <property type="entry name" value="ClpP/crotonase"/>
    <property type="match status" value="2"/>
</dbReference>
<dbReference type="Pfam" id="PF01039">
    <property type="entry name" value="Carboxyl_trans"/>
    <property type="match status" value="1"/>
</dbReference>
<evidence type="ECO:0000256" key="1">
    <source>
        <dbReference type="ARBA" id="ARBA00006102"/>
    </source>
</evidence>
<keyword evidence="5" id="KW-1185">Reference proteome</keyword>
<name>A0A369BEJ1_9FIRM</name>